<dbReference type="EMBL" id="AP026073">
    <property type="protein sequence ID" value="BDM70107.1"/>
    <property type="molecule type" value="Genomic_DNA"/>
</dbReference>
<sequence length="134" mass="14642">MIAVINASSALMTTARRSVQDRVKLKPRLYQGVGALDGPAASVVDRDHDALGLDPPLAAEIGQQFAGDRGVVARVKVHRDLLRQRELETPQLLQRRAQERGVVPVRAGHHTAQRDPASVGHPRPLDPEFSPVNR</sequence>
<evidence type="ECO:0000256" key="1">
    <source>
        <dbReference type="SAM" id="MobiDB-lite"/>
    </source>
</evidence>
<evidence type="ECO:0000313" key="3">
    <source>
        <dbReference type="Proteomes" id="UP001059597"/>
    </source>
</evidence>
<accession>A0ABM7ZUW9</accession>
<evidence type="ECO:0000313" key="2">
    <source>
        <dbReference type="EMBL" id="BDM70107.1"/>
    </source>
</evidence>
<keyword evidence="3" id="KW-1185">Reference proteome</keyword>
<gene>
    <name evidence="2" type="ORF">HEK616_35940</name>
</gene>
<protein>
    <submittedName>
        <fullName evidence="2">Uncharacterized protein</fullName>
    </submittedName>
</protein>
<reference evidence="2" key="1">
    <citation type="submission" date="2022-06" db="EMBL/GenBank/DDBJ databases">
        <title>Complete genome sequence of Streptomyces nigrescens HEK616.</title>
        <authorList>
            <person name="Asamizu S."/>
            <person name="Onaka H."/>
        </authorList>
    </citation>
    <scope>NUCLEOTIDE SEQUENCE</scope>
    <source>
        <strain evidence="2">HEK616</strain>
    </source>
</reference>
<name>A0ABM7ZUW9_STRNI</name>
<feature type="region of interest" description="Disordered" evidence="1">
    <location>
        <begin position="93"/>
        <end position="134"/>
    </location>
</feature>
<organism evidence="2 3">
    <name type="scientific">Streptomyces nigrescens</name>
    <dbReference type="NCBI Taxonomy" id="1920"/>
    <lineage>
        <taxon>Bacteria</taxon>
        <taxon>Bacillati</taxon>
        <taxon>Actinomycetota</taxon>
        <taxon>Actinomycetes</taxon>
        <taxon>Kitasatosporales</taxon>
        <taxon>Streptomycetaceae</taxon>
        <taxon>Streptomyces</taxon>
    </lineage>
</organism>
<proteinExistence type="predicted"/>
<dbReference type="Proteomes" id="UP001059597">
    <property type="component" value="Chromosome"/>
</dbReference>